<reference evidence="2 3" key="1">
    <citation type="submission" date="2020-03" db="EMBL/GenBank/DDBJ databases">
        <title>Dissostichus mawsoni Genome sequencing and assembly.</title>
        <authorList>
            <person name="Park H."/>
        </authorList>
    </citation>
    <scope>NUCLEOTIDE SEQUENCE [LARGE SCALE GENOMIC DNA]</scope>
    <source>
        <strain evidence="2">DM0001</strain>
        <tissue evidence="2">Muscle</tissue>
    </source>
</reference>
<dbReference type="Proteomes" id="UP000518266">
    <property type="component" value="Unassembled WGS sequence"/>
</dbReference>
<name>A0A7J5Y8F1_DISMA</name>
<gene>
    <name evidence="2" type="ORF">F7725_002738</name>
</gene>
<protein>
    <submittedName>
        <fullName evidence="2">Uncharacterized protein</fullName>
    </submittedName>
</protein>
<sequence length="195" mass="21084">MKTFYTCKSGLEKTRPSKGCDELSPSQGRGLCCSPLGPQVLRTSKERTLLHLFFSTESSICINKDCNLGTSTPRSFSTSAALDSVVLFCKSSQVAERAISRAVKSTPGIWISSEQRAVESTQGIWISSEQRAAESTPGSLCSWDCSGPVVAVRQVERTVVVEACSLQQMEGPARAGCLTNQNRDPRGEPGRRMGM</sequence>
<feature type="compositionally biased region" description="Basic and acidic residues" evidence="1">
    <location>
        <begin position="183"/>
        <end position="195"/>
    </location>
</feature>
<feature type="region of interest" description="Disordered" evidence="1">
    <location>
        <begin position="175"/>
        <end position="195"/>
    </location>
</feature>
<keyword evidence="3" id="KW-1185">Reference proteome</keyword>
<evidence type="ECO:0000313" key="3">
    <source>
        <dbReference type="Proteomes" id="UP000518266"/>
    </source>
</evidence>
<evidence type="ECO:0000256" key="1">
    <source>
        <dbReference type="SAM" id="MobiDB-lite"/>
    </source>
</evidence>
<organism evidence="2 3">
    <name type="scientific">Dissostichus mawsoni</name>
    <name type="common">Antarctic cod</name>
    <dbReference type="NCBI Taxonomy" id="36200"/>
    <lineage>
        <taxon>Eukaryota</taxon>
        <taxon>Metazoa</taxon>
        <taxon>Chordata</taxon>
        <taxon>Craniata</taxon>
        <taxon>Vertebrata</taxon>
        <taxon>Euteleostomi</taxon>
        <taxon>Actinopterygii</taxon>
        <taxon>Neopterygii</taxon>
        <taxon>Teleostei</taxon>
        <taxon>Neoteleostei</taxon>
        <taxon>Acanthomorphata</taxon>
        <taxon>Eupercaria</taxon>
        <taxon>Perciformes</taxon>
        <taxon>Notothenioidei</taxon>
        <taxon>Nototheniidae</taxon>
        <taxon>Dissostichus</taxon>
    </lineage>
</organism>
<dbReference type="AlphaFoldDB" id="A0A7J5Y8F1"/>
<dbReference type="EMBL" id="JAAKFY010000014">
    <property type="protein sequence ID" value="KAF3845660.1"/>
    <property type="molecule type" value="Genomic_DNA"/>
</dbReference>
<proteinExistence type="predicted"/>
<feature type="non-terminal residue" evidence="2">
    <location>
        <position position="195"/>
    </location>
</feature>
<accession>A0A7J5Y8F1</accession>
<comment type="caution">
    <text evidence="2">The sequence shown here is derived from an EMBL/GenBank/DDBJ whole genome shotgun (WGS) entry which is preliminary data.</text>
</comment>
<evidence type="ECO:0000313" key="2">
    <source>
        <dbReference type="EMBL" id="KAF3845660.1"/>
    </source>
</evidence>